<reference evidence="1" key="1">
    <citation type="submission" date="2016-01" db="EMBL/GenBank/DDBJ databases">
        <title>Reference transcriptome for the parasite Schistocephalus solidus: insights into the molecular evolution of parasitism.</title>
        <authorList>
            <person name="Hebert F.O."/>
            <person name="Grambauer S."/>
            <person name="Barber I."/>
            <person name="Landry C.R."/>
            <person name="Aubin-Horth N."/>
        </authorList>
    </citation>
    <scope>NUCLEOTIDE SEQUENCE</scope>
</reference>
<gene>
    <name evidence="1" type="ORF">TR92346</name>
</gene>
<proteinExistence type="predicted"/>
<organism evidence="1">
    <name type="scientific">Schistocephalus solidus</name>
    <name type="common">Tapeworm</name>
    <dbReference type="NCBI Taxonomy" id="70667"/>
    <lineage>
        <taxon>Eukaryota</taxon>
        <taxon>Metazoa</taxon>
        <taxon>Spiralia</taxon>
        <taxon>Lophotrochozoa</taxon>
        <taxon>Platyhelminthes</taxon>
        <taxon>Cestoda</taxon>
        <taxon>Eucestoda</taxon>
        <taxon>Diphyllobothriidea</taxon>
        <taxon>Diphyllobothriidae</taxon>
        <taxon>Schistocephalus</taxon>
    </lineage>
</organism>
<protein>
    <submittedName>
        <fullName evidence="1">Uncharacterized protein</fullName>
    </submittedName>
</protein>
<accession>A0A0X3P5P6</accession>
<dbReference type="EMBL" id="GEEE01023192">
    <property type="protein sequence ID" value="JAP40033.1"/>
    <property type="molecule type" value="Transcribed_RNA"/>
</dbReference>
<evidence type="ECO:0000313" key="1">
    <source>
        <dbReference type="EMBL" id="JAP42466.1"/>
    </source>
</evidence>
<name>A0A0X3P5P6_SCHSO</name>
<dbReference type="EMBL" id="GEEE01020759">
    <property type="protein sequence ID" value="JAP42466.1"/>
    <property type="molecule type" value="Transcribed_RNA"/>
</dbReference>
<sequence>MFHPPSVNGFRRVEHCMRCGSVNSPLLHGYTSGNYPPNKHLYDIRTRRRRATQPPAFSSRPINLNLSCQLQSPTLAIILPLVRRLNENFSKDGVQLVREQKGKCNKTRQPWTSRILRINRAIRLGAFLIWR</sequence>
<dbReference type="AlphaFoldDB" id="A0A0X3P5P6"/>